<dbReference type="InterPro" id="IPR036866">
    <property type="entry name" value="RibonucZ/Hydroxyglut_hydro"/>
</dbReference>
<evidence type="ECO:0000313" key="5">
    <source>
        <dbReference type="Proteomes" id="UP000242243"/>
    </source>
</evidence>
<dbReference type="PANTHER" id="PTHR46018">
    <property type="entry name" value="ZINC PHOSPHODIESTERASE ELAC PROTEIN 1"/>
    <property type="match status" value="1"/>
</dbReference>
<evidence type="ECO:0000256" key="1">
    <source>
        <dbReference type="ARBA" id="ARBA00022833"/>
    </source>
</evidence>
<accession>A0A1I5SZA0</accession>
<dbReference type="InterPro" id="IPR001279">
    <property type="entry name" value="Metallo-B-lactamas"/>
</dbReference>
<dbReference type="EMBL" id="BJWI01000064">
    <property type="protein sequence ID" value="GEM02813.1"/>
    <property type="molecule type" value="Genomic_DNA"/>
</dbReference>
<keyword evidence="6" id="KW-1185">Reference proteome</keyword>
<dbReference type="OrthoDB" id="9794898at2"/>
<keyword evidence="1" id="KW-0862">Zinc</keyword>
<dbReference type="SUPFAM" id="SSF56281">
    <property type="entry name" value="Metallo-hydrolase/oxidoreductase"/>
    <property type="match status" value="1"/>
</dbReference>
<proteinExistence type="predicted"/>
<dbReference type="EMBL" id="FOXC01000056">
    <property type="protein sequence ID" value="SFP76090.1"/>
    <property type="molecule type" value="Genomic_DNA"/>
</dbReference>
<evidence type="ECO:0000313" key="6">
    <source>
        <dbReference type="Proteomes" id="UP000321547"/>
    </source>
</evidence>
<gene>
    <name evidence="3" type="primary">yhfI</name>
    <name evidence="3" type="ORF">HHA03_23450</name>
    <name evidence="4" type="ORF">SAMN05421839_1568</name>
</gene>
<protein>
    <submittedName>
        <fullName evidence="4">Ribonuclease BN, tRNA processing enzyme</fullName>
    </submittedName>
</protein>
<dbReference type="Gene3D" id="3.60.15.10">
    <property type="entry name" value="Ribonuclease Z/Hydroxyacylglutathione hydrolase-like"/>
    <property type="match status" value="1"/>
</dbReference>
<reference evidence="3 6" key="2">
    <citation type="submission" date="2019-07" db="EMBL/GenBank/DDBJ databases">
        <title>Whole genome shotgun sequence of Halolactibacillus halophilus NBRC 100868.</title>
        <authorList>
            <person name="Hosoyama A."/>
            <person name="Uohara A."/>
            <person name="Ohji S."/>
            <person name="Ichikawa N."/>
        </authorList>
    </citation>
    <scope>NUCLEOTIDE SEQUENCE [LARGE SCALE GENOMIC DNA]</scope>
    <source>
        <strain evidence="3 6">NBRC 100868</strain>
    </source>
</reference>
<evidence type="ECO:0000313" key="3">
    <source>
        <dbReference type="EMBL" id="GEM02813.1"/>
    </source>
</evidence>
<dbReference type="PANTHER" id="PTHR46018:SF4">
    <property type="entry name" value="METALLO-HYDROLASE YHFI-RELATED"/>
    <property type="match status" value="1"/>
</dbReference>
<dbReference type="RefSeq" id="WP_089833900.1">
    <property type="nucleotide sequence ID" value="NZ_BJWI01000064.1"/>
</dbReference>
<dbReference type="Proteomes" id="UP000242243">
    <property type="component" value="Unassembled WGS sequence"/>
</dbReference>
<organism evidence="4 5">
    <name type="scientific">Halolactibacillus halophilus</name>
    <dbReference type="NCBI Taxonomy" id="306540"/>
    <lineage>
        <taxon>Bacteria</taxon>
        <taxon>Bacillati</taxon>
        <taxon>Bacillota</taxon>
        <taxon>Bacilli</taxon>
        <taxon>Bacillales</taxon>
        <taxon>Bacillaceae</taxon>
        <taxon>Halolactibacillus</taxon>
    </lineage>
</organism>
<name>A0A1I5SZA0_9BACI</name>
<evidence type="ECO:0000313" key="4">
    <source>
        <dbReference type="EMBL" id="SFP76090.1"/>
    </source>
</evidence>
<dbReference type="SMART" id="SM00849">
    <property type="entry name" value="Lactamase_B"/>
    <property type="match status" value="1"/>
</dbReference>
<dbReference type="Proteomes" id="UP000321547">
    <property type="component" value="Unassembled WGS sequence"/>
</dbReference>
<dbReference type="CDD" id="cd07716">
    <property type="entry name" value="RNaseZ_short-form-like_MBL-fold"/>
    <property type="match status" value="1"/>
</dbReference>
<dbReference type="AlphaFoldDB" id="A0A1I5SZA0"/>
<dbReference type="GO" id="GO:0042781">
    <property type="term" value="F:3'-tRNA processing endoribonuclease activity"/>
    <property type="evidence" value="ECO:0007669"/>
    <property type="project" value="TreeGrafter"/>
</dbReference>
<dbReference type="STRING" id="306540.SAMN05421839_1568"/>
<reference evidence="4 5" key="1">
    <citation type="submission" date="2016-10" db="EMBL/GenBank/DDBJ databases">
        <authorList>
            <person name="de Groot N.N."/>
        </authorList>
    </citation>
    <scope>NUCLEOTIDE SEQUENCE [LARGE SCALE GENOMIC DNA]</scope>
    <source>
        <strain evidence="4 5">DSM 17073</strain>
    </source>
</reference>
<dbReference type="Pfam" id="PF00753">
    <property type="entry name" value="Lactamase_B"/>
    <property type="match status" value="1"/>
</dbReference>
<feature type="domain" description="Metallo-beta-lactamase" evidence="2">
    <location>
        <begin position="18"/>
        <end position="211"/>
    </location>
</feature>
<evidence type="ECO:0000259" key="2">
    <source>
        <dbReference type="SMART" id="SM00849"/>
    </source>
</evidence>
<sequence>MKVTVVGFWGAYPEENEATSSYLIEKDGFKLLLDCGSGALNQLPKYVDPYDLDAVILTHYHFDHIADIGVLQYHMLVQNGIRQQEKVLPIYGHTFDQDHFAGLTHNFTKGYPYDPITPLELGPFAISFFETDHPVTCFAMRVSDGESNFVFTADSSYKEGFISFSDEADLLIADCNFYEGQDGTKAGHMNSKECATIAERAGVKQLVLSHHPHFGDRSRLVSEAEKYFRGNIQLAKSGLTFHLG</sequence>